<comment type="subcellular location">
    <subcellularLocation>
        <location evidence="1">Membrane</location>
    </subcellularLocation>
</comment>
<keyword evidence="11" id="KW-1185">Reference proteome</keyword>
<dbReference type="InterPro" id="IPR052455">
    <property type="entry name" value="Tricalbin_domain"/>
</dbReference>
<comment type="caution">
    <text evidence="10">The sequence shown here is derived from an EMBL/GenBank/DDBJ whole genome shotgun (WGS) entry which is preliminary data.</text>
</comment>
<gene>
    <name evidence="10" type="ORF">BCR36DRAFT_399716</name>
</gene>
<feature type="compositionally biased region" description="Basic and acidic residues" evidence="6">
    <location>
        <begin position="469"/>
        <end position="478"/>
    </location>
</feature>
<evidence type="ECO:0000256" key="5">
    <source>
        <dbReference type="ARBA" id="ARBA00023136"/>
    </source>
</evidence>
<evidence type="ECO:0000259" key="8">
    <source>
        <dbReference type="PROSITE" id="PS50004"/>
    </source>
</evidence>
<evidence type="ECO:0000256" key="7">
    <source>
        <dbReference type="SAM" id="Phobius"/>
    </source>
</evidence>
<dbReference type="PANTHER" id="PTHR46980">
    <property type="entry name" value="TRICALBIN-1-RELATED"/>
    <property type="match status" value="1"/>
</dbReference>
<dbReference type="SMART" id="SM00239">
    <property type="entry name" value="C2"/>
    <property type="match status" value="6"/>
</dbReference>
<evidence type="ECO:0000313" key="11">
    <source>
        <dbReference type="Proteomes" id="UP000193719"/>
    </source>
</evidence>
<dbReference type="OrthoDB" id="270970at2759"/>
<accession>A0A1Y1UZV3</accession>
<evidence type="ECO:0000259" key="9">
    <source>
        <dbReference type="PROSITE" id="PS51847"/>
    </source>
</evidence>
<feature type="transmembrane region" description="Helical" evidence="7">
    <location>
        <begin position="85"/>
        <end position="106"/>
    </location>
</feature>
<dbReference type="InterPro" id="IPR031468">
    <property type="entry name" value="SMP_LBD"/>
</dbReference>
<feature type="transmembrane region" description="Helical" evidence="7">
    <location>
        <begin position="55"/>
        <end position="78"/>
    </location>
</feature>
<dbReference type="GO" id="GO:0006869">
    <property type="term" value="P:lipid transport"/>
    <property type="evidence" value="ECO:0007669"/>
    <property type="project" value="UniProtKB-KW"/>
</dbReference>
<evidence type="ECO:0000256" key="2">
    <source>
        <dbReference type="ARBA" id="ARBA00022448"/>
    </source>
</evidence>
<dbReference type="Pfam" id="PF25669">
    <property type="entry name" value="SMP_MUG190-like"/>
    <property type="match status" value="2"/>
</dbReference>
<dbReference type="InterPro" id="IPR035892">
    <property type="entry name" value="C2_domain_sf"/>
</dbReference>
<dbReference type="STRING" id="1754191.A0A1Y1UZV3"/>
<reference evidence="10 11" key="2">
    <citation type="submission" date="2016-08" db="EMBL/GenBank/DDBJ databases">
        <title>Pervasive Adenine N6-methylation of Active Genes in Fungi.</title>
        <authorList>
            <consortium name="DOE Joint Genome Institute"/>
            <person name="Mondo S.J."/>
            <person name="Dannebaum R.O."/>
            <person name="Kuo R.C."/>
            <person name="Labutti K."/>
            <person name="Haridas S."/>
            <person name="Kuo A."/>
            <person name="Salamov A."/>
            <person name="Ahrendt S.R."/>
            <person name="Lipzen A."/>
            <person name="Sullivan W."/>
            <person name="Andreopoulos W.B."/>
            <person name="Clum A."/>
            <person name="Lindquist E."/>
            <person name="Daum C."/>
            <person name="Ramamoorthy G.K."/>
            <person name="Gryganskyi A."/>
            <person name="Culley D."/>
            <person name="Magnuson J.K."/>
            <person name="James T.Y."/>
            <person name="O'Malley M.A."/>
            <person name="Stajich J.E."/>
            <person name="Spatafora J.W."/>
            <person name="Visel A."/>
            <person name="Grigoriev I.V."/>
        </authorList>
    </citation>
    <scope>NUCLEOTIDE SEQUENCE [LARGE SCALE GENOMIC DNA]</scope>
    <source>
        <strain evidence="11">finn</strain>
    </source>
</reference>
<organism evidence="10 11">
    <name type="scientific">Piromyces finnis</name>
    <dbReference type="NCBI Taxonomy" id="1754191"/>
    <lineage>
        <taxon>Eukaryota</taxon>
        <taxon>Fungi</taxon>
        <taxon>Fungi incertae sedis</taxon>
        <taxon>Chytridiomycota</taxon>
        <taxon>Chytridiomycota incertae sedis</taxon>
        <taxon>Neocallimastigomycetes</taxon>
        <taxon>Neocallimastigales</taxon>
        <taxon>Neocallimastigaceae</taxon>
        <taxon>Piromyces</taxon>
    </lineage>
</organism>
<dbReference type="PANTHER" id="PTHR46980:SF2">
    <property type="entry name" value="TRICALBIN-1-RELATED"/>
    <property type="match status" value="1"/>
</dbReference>
<dbReference type="GO" id="GO:0016020">
    <property type="term" value="C:membrane"/>
    <property type="evidence" value="ECO:0007669"/>
    <property type="project" value="UniProtKB-SubCell"/>
</dbReference>
<dbReference type="Gene3D" id="2.60.40.150">
    <property type="entry name" value="C2 domain"/>
    <property type="match status" value="6"/>
</dbReference>
<dbReference type="SUPFAM" id="SSF49562">
    <property type="entry name" value="C2 domain (Calcium/lipid-binding domain, CaLB)"/>
    <property type="match status" value="6"/>
</dbReference>
<keyword evidence="4" id="KW-0446">Lipid-binding</keyword>
<keyword evidence="2" id="KW-0813">Transport</keyword>
<feature type="region of interest" description="Disordered" evidence="6">
    <location>
        <begin position="514"/>
        <end position="551"/>
    </location>
</feature>
<dbReference type="EMBL" id="MCFH01000047">
    <property type="protein sequence ID" value="ORX44171.1"/>
    <property type="molecule type" value="Genomic_DNA"/>
</dbReference>
<dbReference type="CDD" id="cd21678">
    <property type="entry name" value="SMP_TCB"/>
    <property type="match status" value="1"/>
</dbReference>
<feature type="domain" description="SMP-LTD" evidence="9">
    <location>
        <begin position="126"/>
        <end position="325"/>
    </location>
</feature>
<feature type="domain" description="C2" evidence="8">
    <location>
        <begin position="323"/>
        <end position="446"/>
    </location>
</feature>
<feature type="domain" description="C2" evidence="8">
    <location>
        <begin position="1030"/>
        <end position="1149"/>
    </location>
</feature>
<feature type="domain" description="C2" evidence="8">
    <location>
        <begin position="538"/>
        <end position="658"/>
    </location>
</feature>
<evidence type="ECO:0000256" key="6">
    <source>
        <dbReference type="SAM" id="MobiDB-lite"/>
    </source>
</evidence>
<evidence type="ECO:0000256" key="4">
    <source>
        <dbReference type="ARBA" id="ARBA00023121"/>
    </source>
</evidence>
<dbReference type="PROSITE" id="PS50004">
    <property type="entry name" value="C2"/>
    <property type="match status" value="6"/>
</dbReference>
<protein>
    <submittedName>
        <fullName evidence="10">C2-domain-containing protein</fullName>
    </submittedName>
</protein>
<name>A0A1Y1UZV3_9FUNG</name>
<dbReference type="CDD" id="cd00030">
    <property type="entry name" value="C2"/>
    <property type="match status" value="4"/>
</dbReference>
<evidence type="ECO:0000256" key="1">
    <source>
        <dbReference type="ARBA" id="ARBA00004370"/>
    </source>
</evidence>
<feature type="domain" description="C2" evidence="8">
    <location>
        <begin position="669"/>
        <end position="792"/>
    </location>
</feature>
<evidence type="ECO:0000256" key="3">
    <source>
        <dbReference type="ARBA" id="ARBA00023055"/>
    </source>
</evidence>
<feature type="region of interest" description="Disordered" evidence="6">
    <location>
        <begin position="447"/>
        <end position="482"/>
    </location>
</feature>
<feature type="domain" description="C2" evidence="8">
    <location>
        <begin position="1290"/>
        <end position="1412"/>
    </location>
</feature>
<keyword evidence="5 7" id="KW-0472">Membrane</keyword>
<dbReference type="Pfam" id="PF00168">
    <property type="entry name" value="C2"/>
    <property type="match status" value="6"/>
</dbReference>
<dbReference type="GO" id="GO:0008289">
    <property type="term" value="F:lipid binding"/>
    <property type="evidence" value="ECO:0007669"/>
    <property type="project" value="UniProtKB-KW"/>
</dbReference>
<feature type="domain" description="C2" evidence="8">
    <location>
        <begin position="896"/>
        <end position="1015"/>
    </location>
</feature>
<dbReference type="PROSITE" id="PS51847">
    <property type="entry name" value="SMP"/>
    <property type="match status" value="1"/>
</dbReference>
<evidence type="ECO:0000313" key="10">
    <source>
        <dbReference type="EMBL" id="ORX44171.1"/>
    </source>
</evidence>
<keyword evidence="7" id="KW-1133">Transmembrane helix</keyword>
<reference evidence="10 11" key="1">
    <citation type="submission" date="2016-08" db="EMBL/GenBank/DDBJ databases">
        <title>Genomes of anaerobic fungi encode conserved fungal cellulosomes for biomass hydrolysis.</title>
        <authorList>
            <consortium name="DOE Joint Genome Institute"/>
            <person name="Haitjema C.H."/>
            <person name="Gilmore S.P."/>
            <person name="Henske J.K."/>
            <person name="Solomon K.V."/>
            <person name="De Groot R."/>
            <person name="Kuo A."/>
            <person name="Mondo S.J."/>
            <person name="Salamov A.A."/>
            <person name="Labutti K."/>
            <person name="Zhao Z."/>
            <person name="Chiniquy J."/>
            <person name="Barry K."/>
            <person name="Brewer H.M."/>
            <person name="Purvine S.O."/>
            <person name="Wright A.T."/>
            <person name="Boxma B."/>
            <person name="Van Alen T."/>
            <person name="Hackstein J.H."/>
            <person name="Baker S.E."/>
            <person name="Grigoriev I.V."/>
            <person name="O'Malley M.A."/>
        </authorList>
    </citation>
    <scope>NUCLEOTIDE SEQUENCE [LARGE SCALE GENOMIC DNA]</scope>
    <source>
        <strain evidence="11">finn</strain>
    </source>
</reference>
<dbReference type="Proteomes" id="UP000193719">
    <property type="component" value="Unassembled WGS sequence"/>
</dbReference>
<keyword evidence="7" id="KW-0812">Transmembrane</keyword>
<sequence length="1443" mass="161534">MDRRDTSKFTFKDVQVIGEDKKPEETIKELTDKETFDSILQKAEDFLLKPIVTDYLIYLESVIQVVCLMSAIFFSWLITRMGLSIAFVLLNIAFFSVIYAFTGRILTKKYEIKMRNEAQKQALDTNQESIEWLNFLLQKIWGTIEPVAAEMVPEIVDSILKENCPGFLHSIRLTKFNLGSEAPRLESVECFDNLEQEEMQMIWHASFIPVTREEDKYDDSKRKTEIQATAFVGNDKFQVPLNINISNLLFEGKLLLRVRFTHSYPFIKTASVCFMESPKLSCALKPLVGIDLLSIPGVQQMTDITVKTVLKEIAIDPTTFDLDLENMLKSKSHDDPIGLLKINLMEGRNLKNIEKLGTPDPYLKMNLGGNEIARTKVVDNDLNPFWNENKNLIIPLNAIRDSFIGADNINFEVFDKNKTSDKLMGRSEVFKLSEFAKLIDELEEEALNGEEKKEEAKPAGPVSKSKKPLTPEDRERIIKQWGDPRSGEILQVPLKLEGKDAGSLNLQVSYHPIAKPGTAPVAKPQETEAESGEARGAEGQSPNPSNEVAEEELRSGILRVNLYSMKDLEKKKGARSNPYVSVEVNHEKVMETDVKKKTNNPVFSLSEDIYVKNINTASLRLVVKDKNNLGVDPILGTLTCKIKPTMKFLLENPTNDWLELKDSPKGRVRLGFDWFPIKMNEESGDNSPAIGICRIDLLNANKIKNVESLGKSDPYAKLNISGRKVGQSRILENNLDPIWNETYYTTVQSRNDRIKIELFDFNNINNDKKLGSIEYYIKDICENITEETGKTKEFEKMRVKPVIQKLEDGRYNITSPLYENQQKNVNCEGEIHFQLQYYPLTLARPKETEATTETTTETTTEATEKVTPGAEVDKKKPKISGTSLSGRGFSIFSASQMGISSIELNDPTKNNITGVLRIKLEEAKNLRQGSCAYCECSFDNSPDEIFYRSAVIKSSTPVWDEISEGLIMNIIENKLLFNIRVRARDNGTSDADTSLLALKFGLNDIASNLNKSVWYTNDKTNPEAPAVKIAFGYSPVDIKVPPKDYLPNMGVLTVNVNDGKVVAVDSSGTSDPFIIFNLNGNKVYTTKEIKKTLEPCWNEKFDINIRSRKCAQLELQLMDWNKVEKSTLIGTGVLSLVGLIPRQNLNVPIDFISKDGRKVGKVNLVLNFYPQSVSTSKQDREKSSEGSAPAKVINNVAEGSFKVVKGVFKAPSSVVSGVASGLTKTFKGNKNKNAELKDDSPTTVTNAKQQQQIISDLNPSEISNATLPEMSMAEKTNSNEIDTADITSITSGDNAESDSEGQKTVENAGTLHIHVIEAKDLPSVDSNGTSDPYVKIMRGKKEIGKTKVIKKNNLNPQWNESFKVGLGEVLNQSLTVIVKDHNSFSSKTMGELQIDTHKSFSTSESKTVEEWYPVPGTNGSIHIKFEYNADEIDTKAKKSSKKK</sequence>
<keyword evidence="3" id="KW-0445">Lipid transport</keyword>
<dbReference type="InterPro" id="IPR000008">
    <property type="entry name" value="C2_dom"/>
</dbReference>
<proteinExistence type="predicted"/>